<sequence>MKITQVTSAVVMLLILSACTKTTLLKKILGKESKELAELVTSESAEKIVGNSNMSDLILISIKSLDGKLSKKLTRDIAENKSLVDLFNANPGLIKIWKKIALSSVSSNAKYLNYLNSLPSDKFLFEVSEGGVLSVFDNSKRELAKLFPDKVIAKSGLKFSDNLLTPEKYIWNDLLNGKLISNHLYKVDSWFYRTDKLARVSSIHGSVFQPKPALIIDKAKGIASIPNGPWEQISQLKMSPDVIKKEWKIITEEWAVIIKNKGKVNFKITPFYNKSSKEVYQHVVEYTNKEGRFVKKTLKNMINSMDNVVSKQLSDFGLNPDALKEFQMVFKGEHADELLRDFTNNVKNDKIIKWFNANPDLIKGYYKLMELSPSIRVNKRNIIDVTRQIESGAKEIFIGIPGNIGKKKVGKILKYDVEFKERIIPIGNFKFKAVFPDFSAFSIAKIRLEDVLIQAVDGEQFTFAKEVLKKQFKSNPDEIIKMLKKHNSRMVKEGKVNIFKGDILSEKEMLSKQIADIEGKGSSVFGFIWHHNEEYGILELVSHDVHVLHKHTGGKIVWNGGGANR</sequence>
<evidence type="ECO:0000313" key="2">
    <source>
        <dbReference type="Proteomes" id="UP000218267"/>
    </source>
</evidence>
<reference evidence="1 2" key="1">
    <citation type="journal article" date="2018" name="Mar. Genomics">
        <title>Complete genome sequence of Marinifilaceae bacterium strain SPP2, isolated from the Antarctic marine sediment.</title>
        <authorList>
            <person name="Watanabe M."/>
            <person name="Kojima H."/>
            <person name="Fukui M."/>
        </authorList>
    </citation>
    <scope>NUCLEOTIDE SEQUENCE [LARGE SCALE GENOMIC DNA]</scope>
    <source>
        <strain evidence="1 2">SPP2</strain>
    </source>
</reference>
<dbReference type="Pfam" id="PF12639">
    <property type="entry name" value="Colicin-DNase"/>
    <property type="match status" value="1"/>
</dbReference>
<dbReference type="PROSITE" id="PS51257">
    <property type="entry name" value="PROKAR_LIPOPROTEIN"/>
    <property type="match status" value="1"/>
</dbReference>
<name>A0A1Y1CKK9_9BACT</name>
<protein>
    <submittedName>
        <fullName evidence="1">Uncharacterized protein</fullName>
    </submittedName>
</protein>
<dbReference type="OrthoDB" id="603864at2"/>
<organism evidence="1 2">
    <name type="scientific">Labilibaculum antarcticum</name>
    <dbReference type="NCBI Taxonomy" id="1717717"/>
    <lineage>
        <taxon>Bacteria</taxon>
        <taxon>Pseudomonadati</taxon>
        <taxon>Bacteroidota</taxon>
        <taxon>Bacteroidia</taxon>
        <taxon>Marinilabiliales</taxon>
        <taxon>Marinifilaceae</taxon>
        <taxon>Labilibaculum</taxon>
    </lineage>
</organism>
<dbReference type="EMBL" id="AP018042">
    <property type="protein sequence ID" value="BAX80840.1"/>
    <property type="molecule type" value="Genomic_DNA"/>
</dbReference>
<dbReference type="AlphaFoldDB" id="A0A1Y1CKK9"/>
<keyword evidence="2" id="KW-1185">Reference proteome</keyword>
<dbReference type="Proteomes" id="UP000218267">
    <property type="component" value="Chromosome"/>
</dbReference>
<reference evidence="2" key="2">
    <citation type="journal article" date="2020" name="Antonie Van Leeuwenhoek">
        <title>Labilibaculum antarcticum sp. nov., a novel facultative anaerobic, psychrotorelant bacterium isolated from marine sediment of Antarctica.</title>
        <authorList>
            <person name="Watanabe M."/>
            <person name="Kojima H."/>
            <person name="Fukui M."/>
        </authorList>
    </citation>
    <scope>NUCLEOTIDE SEQUENCE [LARGE SCALE GENOMIC DNA]</scope>
    <source>
        <strain evidence="2">SPP2</strain>
    </source>
</reference>
<dbReference type="RefSeq" id="WP_096429679.1">
    <property type="nucleotide sequence ID" value="NZ_AP018042.1"/>
</dbReference>
<proteinExistence type="predicted"/>
<dbReference type="KEGG" id="mbas:ALGA_2518"/>
<gene>
    <name evidence="1" type="ORF">ALGA_2518</name>
</gene>
<accession>A0A1Y1CKK9</accession>
<evidence type="ECO:0000313" key="1">
    <source>
        <dbReference type="EMBL" id="BAX80840.1"/>
    </source>
</evidence>